<reference evidence="12" key="1">
    <citation type="submission" date="2025-08" db="UniProtKB">
        <authorList>
            <consortium name="RefSeq"/>
        </authorList>
    </citation>
    <scope>IDENTIFICATION</scope>
    <source>
        <tissue evidence="12">Gonads</tissue>
    </source>
</reference>
<dbReference type="InParanoid" id="A0A1S3I0F1"/>
<dbReference type="GO" id="GO:0007169">
    <property type="term" value="P:cell surface receptor protein tyrosine kinase signaling pathway"/>
    <property type="evidence" value="ECO:0007669"/>
    <property type="project" value="TreeGrafter"/>
</dbReference>
<keyword evidence="4 9" id="KW-0547">Nucleotide-binding</keyword>
<evidence type="ECO:0000313" key="12">
    <source>
        <dbReference type="RefSeq" id="XP_013391738.1"/>
    </source>
</evidence>
<dbReference type="PRINTS" id="PR00109">
    <property type="entry name" value="TYRKINASE"/>
</dbReference>
<dbReference type="OrthoDB" id="5984265at2759"/>
<evidence type="ECO:0000256" key="1">
    <source>
        <dbReference type="ARBA" id="ARBA00004167"/>
    </source>
</evidence>
<gene>
    <name evidence="12" type="primary">LOC106159856</name>
</gene>
<evidence type="ECO:0000256" key="3">
    <source>
        <dbReference type="ARBA" id="ARBA00022679"/>
    </source>
</evidence>
<dbReference type="InterPro" id="IPR050122">
    <property type="entry name" value="RTK"/>
</dbReference>
<dbReference type="PROSITE" id="PS50011">
    <property type="entry name" value="PROTEIN_KINASE_DOM"/>
    <property type="match status" value="1"/>
</dbReference>
<sequence>MDAPVYAIVKEKNVEVLRQNIKILEKIGSGAYGQVYKGSVLQLNRNQGWTTVAIKTIKDVENAAEAKGLLDELKVMLELSPHPNVILHRDLAARNILVAEDKTCKISDFGFAKDVIESHQYERKTQGRLPVRWMSPEALYDNRYSTQSDVWAYGVLVWEIVTLGSSPYPGMSAKQVMEAVTEGYRMPQPPHCSQDMYNIMLSCWEDNPSSRPLFKAITVSLNDLLSRDYEVLTLGKFEEKLYEDIDQFRLDEKC</sequence>
<dbReference type="CDD" id="cd00192">
    <property type="entry name" value="PTKc"/>
    <property type="match status" value="1"/>
</dbReference>
<evidence type="ECO:0000256" key="6">
    <source>
        <dbReference type="ARBA" id="ARBA00022840"/>
    </source>
</evidence>
<dbReference type="InterPro" id="IPR011009">
    <property type="entry name" value="Kinase-like_dom_sf"/>
</dbReference>
<keyword evidence="11" id="KW-1185">Reference proteome</keyword>
<evidence type="ECO:0000313" key="11">
    <source>
        <dbReference type="Proteomes" id="UP000085678"/>
    </source>
</evidence>
<dbReference type="Pfam" id="PF07714">
    <property type="entry name" value="PK_Tyr_Ser-Thr"/>
    <property type="match status" value="1"/>
</dbReference>
<dbReference type="GO" id="GO:0004714">
    <property type="term" value="F:transmembrane receptor protein tyrosine kinase activity"/>
    <property type="evidence" value="ECO:0007669"/>
    <property type="project" value="UniProtKB-EC"/>
</dbReference>
<keyword evidence="6 9" id="KW-0067">ATP-binding</keyword>
<protein>
    <submittedName>
        <fullName evidence="12">Tyrosine kinase receptor Cad96Ca-like</fullName>
    </submittedName>
</protein>
<comment type="subcellular location">
    <subcellularLocation>
        <location evidence="1">Membrane</location>
        <topology evidence="1">Single-pass membrane protein</topology>
    </subcellularLocation>
</comment>
<dbReference type="SMART" id="SM00219">
    <property type="entry name" value="TyrKc"/>
    <property type="match status" value="1"/>
</dbReference>
<keyword evidence="3" id="KW-0808">Transferase</keyword>
<dbReference type="PROSITE" id="PS00109">
    <property type="entry name" value="PROTEIN_KINASE_TYR"/>
    <property type="match status" value="1"/>
</dbReference>
<evidence type="ECO:0000256" key="5">
    <source>
        <dbReference type="ARBA" id="ARBA00022777"/>
    </source>
</evidence>
<evidence type="ECO:0000259" key="10">
    <source>
        <dbReference type="PROSITE" id="PS50011"/>
    </source>
</evidence>
<dbReference type="AlphaFoldDB" id="A0A1S3I0F1"/>
<dbReference type="GO" id="GO:0005524">
    <property type="term" value="F:ATP binding"/>
    <property type="evidence" value="ECO:0007669"/>
    <property type="project" value="UniProtKB-UniRule"/>
</dbReference>
<dbReference type="Gene3D" id="3.30.200.20">
    <property type="entry name" value="Phosphorylase Kinase, domain 1"/>
    <property type="match status" value="1"/>
</dbReference>
<dbReference type="STRING" id="7574.A0A1S3I0F1"/>
<evidence type="ECO:0000256" key="4">
    <source>
        <dbReference type="ARBA" id="ARBA00022741"/>
    </source>
</evidence>
<dbReference type="InterPro" id="IPR020635">
    <property type="entry name" value="Tyr_kinase_cat_dom"/>
</dbReference>
<dbReference type="GO" id="GO:0043235">
    <property type="term" value="C:receptor complex"/>
    <property type="evidence" value="ECO:0007669"/>
    <property type="project" value="TreeGrafter"/>
</dbReference>
<feature type="binding site" evidence="9">
    <location>
        <position position="55"/>
    </location>
    <ligand>
        <name>ATP</name>
        <dbReference type="ChEBI" id="CHEBI:30616"/>
    </ligand>
</feature>
<dbReference type="InterPro" id="IPR000719">
    <property type="entry name" value="Prot_kinase_dom"/>
</dbReference>
<dbReference type="Proteomes" id="UP000085678">
    <property type="component" value="Unplaced"/>
</dbReference>
<dbReference type="PROSITE" id="PS00107">
    <property type="entry name" value="PROTEIN_KINASE_ATP"/>
    <property type="match status" value="1"/>
</dbReference>
<keyword evidence="5" id="KW-0418">Kinase</keyword>
<evidence type="ECO:0000256" key="7">
    <source>
        <dbReference type="ARBA" id="ARBA00023137"/>
    </source>
</evidence>
<keyword evidence="2" id="KW-0597">Phosphoprotein</keyword>
<keyword evidence="7" id="KW-0829">Tyrosine-protein kinase</keyword>
<dbReference type="SUPFAM" id="SSF56112">
    <property type="entry name" value="Protein kinase-like (PK-like)"/>
    <property type="match status" value="1"/>
</dbReference>
<feature type="domain" description="Protein kinase" evidence="10">
    <location>
        <begin position="1"/>
        <end position="225"/>
    </location>
</feature>
<proteinExistence type="predicted"/>
<organism evidence="11 12">
    <name type="scientific">Lingula anatina</name>
    <name type="common">Brachiopod</name>
    <name type="synonym">Lingula unguis</name>
    <dbReference type="NCBI Taxonomy" id="7574"/>
    <lineage>
        <taxon>Eukaryota</taxon>
        <taxon>Metazoa</taxon>
        <taxon>Spiralia</taxon>
        <taxon>Lophotrochozoa</taxon>
        <taxon>Brachiopoda</taxon>
        <taxon>Linguliformea</taxon>
        <taxon>Lingulata</taxon>
        <taxon>Lingulida</taxon>
        <taxon>Linguloidea</taxon>
        <taxon>Lingulidae</taxon>
        <taxon>Lingula</taxon>
    </lineage>
</organism>
<dbReference type="GO" id="GO:0005886">
    <property type="term" value="C:plasma membrane"/>
    <property type="evidence" value="ECO:0007669"/>
    <property type="project" value="TreeGrafter"/>
</dbReference>
<dbReference type="InterPro" id="IPR001245">
    <property type="entry name" value="Ser-Thr/Tyr_kinase_cat_dom"/>
</dbReference>
<evidence type="ECO:0000256" key="9">
    <source>
        <dbReference type="PROSITE-ProRule" id="PRU10141"/>
    </source>
</evidence>
<comment type="catalytic activity">
    <reaction evidence="8">
        <text>L-tyrosyl-[protein] + ATP = O-phospho-L-tyrosyl-[protein] + ADP + H(+)</text>
        <dbReference type="Rhea" id="RHEA:10596"/>
        <dbReference type="Rhea" id="RHEA-COMP:10136"/>
        <dbReference type="Rhea" id="RHEA-COMP:20101"/>
        <dbReference type="ChEBI" id="CHEBI:15378"/>
        <dbReference type="ChEBI" id="CHEBI:30616"/>
        <dbReference type="ChEBI" id="CHEBI:46858"/>
        <dbReference type="ChEBI" id="CHEBI:61978"/>
        <dbReference type="ChEBI" id="CHEBI:456216"/>
        <dbReference type="EC" id="2.7.10.1"/>
    </reaction>
</comment>
<evidence type="ECO:0000256" key="2">
    <source>
        <dbReference type="ARBA" id="ARBA00022553"/>
    </source>
</evidence>
<dbReference type="PANTHER" id="PTHR24416:SF621">
    <property type="entry name" value="TYROSINE KINASE RECEPTOR CAD96CA"/>
    <property type="match status" value="1"/>
</dbReference>
<name>A0A1S3I0F1_LINAN</name>
<dbReference type="InterPro" id="IPR008266">
    <property type="entry name" value="Tyr_kinase_AS"/>
</dbReference>
<dbReference type="RefSeq" id="XP_013391738.1">
    <property type="nucleotide sequence ID" value="XM_013536284.1"/>
</dbReference>
<dbReference type="FunFam" id="1.10.510.10:FF:000554">
    <property type="entry name" value="Predicted protein"/>
    <property type="match status" value="1"/>
</dbReference>
<dbReference type="PANTHER" id="PTHR24416">
    <property type="entry name" value="TYROSINE-PROTEIN KINASE RECEPTOR"/>
    <property type="match status" value="1"/>
</dbReference>
<dbReference type="KEGG" id="lak:106159856"/>
<dbReference type="InterPro" id="IPR017441">
    <property type="entry name" value="Protein_kinase_ATP_BS"/>
</dbReference>
<evidence type="ECO:0000256" key="8">
    <source>
        <dbReference type="ARBA" id="ARBA00051243"/>
    </source>
</evidence>
<accession>A0A1S3I0F1</accession>
<dbReference type="GeneID" id="106159856"/>
<dbReference type="Gene3D" id="1.10.510.10">
    <property type="entry name" value="Transferase(Phosphotransferase) domain 1"/>
    <property type="match status" value="1"/>
</dbReference>